<evidence type="ECO:0000313" key="10">
    <source>
        <dbReference type="EMBL" id="KAF7731665.1"/>
    </source>
</evidence>
<evidence type="ECO:0000256" key="8">
    <source>
        <dbReference type="SAM" id="Phobius"/>
    </source>
</evidence>
<dbReference type="AlphaFoldDB" id="A0A8H7ET61"/>
<dbReference type="CDD" id="cd12087">
    <property type="entry name" value="TM_EGFR-like"/>
    <property type="match status" value="1"/>
</dbReference>
<evidence type="ECO:0000256" key="2">
    <source>
        <dbReference type="ARBA" id="ARBA00022443"/>
    </source>
</evidence>
<name>A0A8H7ET61_9FUNG</name>
<dbReference type="PANTHER" id="PTHR15549">
    <property type="entry name" value="PAIRED IMMUNOGLOBULIN-LIKE TYPE 2 RECEPTOR"/>
    <property type="match status" value="1"/>
</dbReference>
<dbReference type="InterPro" id="IPR051694">
    <property type="entry name" value="Immunoregulatory_rcpt-like"/>
</dbReference>
<dbReference type="GO" id="GO:0016020">
    <property type="term" value="C:membrane"/>
    <property type="evidence" value="ECO:0007669"/>
    <property type="project" value="UniProtKB-SubCell"/>
</dbReference>
<feature type="region of interest" description="Disordered" evidence="7">
    <location>
        <begin position="185"/>
        <end position="235"/>
    </location>
</feature>
<feature type="compositionally biased region" description="Low complexity" evidence="7">
    <location>
        <begin position="48"/>
        <end position="124"/>
    </location>
</feature>
<dbReference type="EMBL" id="JABAYA010000008">
    <property type="protein sequence ID" value="KAF7731665.1"/>
    <property type="molecule type" value="Genomic_DNA"/>
</dbReference>
<dbReference type="Proteomes" id="UP000605846">
    <property type="component" value="Unassembled WGS sequence"/>
</dbReference>
<dbReference type="InterPro" id="IPR001452">
    <property type="entry name" value="SH3_domain"/>
</dbReference>
<protein>
    <recommendedName>
        <fullName evidence="9">SH3 domain-containing protein</fullName>
    </recommendedName>
</protein>
<evidence type="ECO:0000256" key="5">
    <source>
        <dbReference type="ARBA" id="ARBA00023136"/>
    </source>
</evidence>
<dbReference type="GO" id="GO:0071944">
    <property type="term" value="C:cell periphery"/>
    <property type="evidence" value="ECO:0007669"/>
    <property type="project" value="UniProtKB-ARBA"/>
</dbReference>
<dbReference type="SMART" id="SM00326">
    <property type="entry name" value="SH3"/>
    <property type="match status" value="1"/>
</dbReference>
<organism evidence="10 11">
    <name type="scientific">Apophysomyces ossiformis</name>
    <dbReference type="NCBI Taxonomy" id="679940"/>
    <lineage>
        <taxon>Eukaryota</taxon>
        <taxon>Fungi</taxon>
        <taxon>Fungi incertae sedis</taxon>
        <taxon>Mucoromycota</taxon>
        <taxon>Mucoromycotina</taxon>
        <taxon>Mucoromycetes</taxon>
        <taxon>Mucorales</taxon>
        <taxon>Mucorineae</taxon>
        <taxon>Mucoraceae</taxon>
        <taxon>Apophysomyces</taxon>
    </lineage>
</organism>
<feature type="region of interest" description="Disordered" evidence="7">
    <location>
        <begin position="18"/>
        <end position="125"/>
    </location>
</feature>
<dbReference type="Pfam" id="PF14604">
    <property type="entry name" value="SH3_9"/>
    <property type="match status" value="1"/>
</dbReference>
<keyword evidence="4 8" id="KW-1133">Transmembrane helix</keyword>
<evidence type="ECO:0000256" key="4">
    <source>
        <dbReference type="ARBA" id="ARBA00022989"/>
    </source>
</evidence>
<keyword evidence="11" id="KW-1185">Reference proteome</keyword>
<evidence type="ECO:0000256" key="1">
    <source>
        <dbReference type="ARBA" id="ARBA00004167"/>
    </source>
</evidence>
<evidence type="ECO:0000313" key="11">
    <source>
        <dbReference type="Proteomes" id="UP000605846"/>
    </source>
</evidence>
<dbReference type="SUPFAM" id="SSF50044">
    <property type="entry name" value="SH3-domain"/>
    <property type="match status" value="1"/>
</dbReference>
<evidence type="ECO:0000256" key="6">
    <source>
        <dbReference type="PROSITE-ProRule" id="PRU00192"/>
    </source>
</evidence>
<keyword evidence="3 8" id="KW-0812">Transmembrane</keyword>
<dbReference type="Gene3D" id="2.30.30.40">
    <property type="entry name" value="SH3 Domains"/>
    <property type="match status" value="1"/>
</dbReference>
<evidence type="ECO:0000256" key="7">
    <source>
        <dbReference type="SAM" id="MobiDB-lite"/>
    </source>
</evidence>
<evidence type="ECO:0000256" key="3">
    <source>
        <dbReference type="ARBA" id="ARBA00022692"/>
    </source>
</evidence>
<feature type="region of interest" description="Disordered" evidence="7">
    <location>
        <begin position="333"/>
        <end position="370"/>
    </location>
</feature>
<comment type="caution">
    <text evidence="10">The sequence shown here is derived from an EMBL/GenBank/DDBJ whole genome shotgun (WGS) entry which is preliminary data.</text>
</comment>
<sequence length="370" mass="39576">MSPISALHVGNLYGLFRRAEPSSSNQRENPIKKDDEPISFSNNPTQKITAFPPATTTQIATTTVSPKPTTTLAPSTTTVASPTPTSTSPSSTLPILTESPTATPSTTPSTAANSQADSANSSSGGLSGGVIGAIVAVVIILLLGIGAFIFMRRRQKRKMQGGSRAATMNDQFSFAPNAITTPPMTSYSAAGPAPYTHSQPSASKFEMYHPPSPSQPQQPQQPYDYSPVKPSSFPEQPAMMAAAPAALPQQGVQQQPQQQQPPVAHPAEIWNLPPIATYTIVSTYEPTLSDEIDVQPGDQVQVFEEYDDGWCLGMNLTRGQARGVFPKHCVIPPSPEPLPRQTMESGLVVDNPRLSKRQSSLYNEHPHPPK</sequence>
<dbReference type="PROSITE" id="PS50002">
    <property type="entry name" value="SH3"/>
    <property type="match status" value="1"/>
</dbReference>
<evidence type="ECO:0000259" key="9">
    <source>
        <dbReference type="PROSITE" id="PS50002"/>
    </source>
</evidence>
<gene>
    <name evidence="10" type="ORF">EC973_008835</name>
</gene>
<accession>A0A8H7ET61</accession>
<reference evidence="10" key="1">
    <citation type="submission" date="2020-01" db="EMBL/GenBank/DDBJ databases">
        <title>Genome Sequencing of Three Apophysomyces-Like Fungal Strains Confirms a Novel Fungal Genus in the Mucoromycota with divergent Burkholderia-like Endosymbiotic Bacteria.</title>
        <authorList>
            <person name="Stajich J.E."/>
            <person name="Macias A.M."/>
            <person name="Carter-House D."/>
            <person name="Lovett B."/>
            <person name="Kasson L.R."/>
            <person name="Berry K."/>
            <person name="Grigoriev I."/>
            <person name="Chang Y."/>
            <person name="Spatafora J."/>
            <person name="Kasson M.T."/>
        </authorList>
    </citation>
    <scope>NUCLEOTIDE SEQUENCE</scope>
    <source>
        <strain evidence="10">NRRL A-21654</strain>
    </source>
</reference>
<keyword evidence="5 8" id="KW-0472">Membrane</keyword>
<proteinExistence type="predicted"/>
<keyword evidence="2 6" id="KW-0728">SH3 domain</keyword>
<dbReference type="InterPro" id="IPR036028">
    <property type="entry name" value="SH3-like_dom_sf"/>
</dbReference>
<comment type="subcellular location">
    <subcellularLocation>
        <location evidence="1">Membrane</location>
        <topology evidence="1">Single-pass membrane protein</topology>
    </subcellularLocation>
</comment>
<feature type="transmembrane region" description="Helical" evidence="8">
    <location>
        <begin position="130"/>
        <end position="150"/>
    </location>
</feature>
<dbReference type="OrthoDB" id="5340910at2759"/>
<feature type="domain" description="SH3" evidence="9">
    <location>
        <begin position="273"/>
        <end position="335"/>
    </location>
</feature>
<dbReference type="PANTHER" id="PTHR15549:SF26">
    <property type="entry name" value="AXIAL BUDDING PATTERN PROTEIN 2-RELATED"/>
    <property type="match status" value="1"/>
</dbReference>